<evidence type="ECO:0000256" key="1">
    <source>
        <dbReference type="ARBA" id="ARBA00000185"/>
    </source>
</evidence>
<dbReference type="GO" id="GO:0009330">
    <property type="term" value="C:DNA topoisomerase type II (double strand cut, ATP-hydrolyzing) complex"/>
    <property type="evidence" value="ECO:0007669"/>
    <property type="project" value="TreeGrafter"/>
</dbReference>
<dbReference type="GO" id="GO:0003677">
    <property type="term" value="F:DNA binding"/>
    <property type="evidence" value="ECO:0007669"/>
    <property type="project" value="UniProtKB-UniRule"/>
</dbReference>
<protein>
    <submittedName>
        <fullName evidence="5">DNA gyrase subunit A</fullName>
        <ecNumber evidence="5">5.99.1.3</ecNumber>
    </submittedName>
</protein>
<evidence type="ECO:0000256" key="3">
    <source>
        <dbReference type="PROSITE-ProRule" id="PRU01384"/>
    </source>
</evidence>
<name>A0A447XHK2_ECOLX</name>
<dbReference type="PANTHER" id="PTHR43493:SF5">
    <property type="entry name" value="DNA GYRASE SUBUNIT A, CHLOROPLASTIC_MITOCHONDRIAL"/>
    <property type="match status" value="1"/>
</dbReference>
<dbReference type="SUPFAM" id="SSF101904">
    <property type="entry name" value="GyrA/ParC C-terminal domain-like"/>
    <property type="match status" value="1"/>
</dbReference>
<dbReference type="GO" id="GO:0005737">
    <property type="term" value="C:cytoplasm"/>
    <property type="evidence" value="ECO:0007669"/>
    <property type="project" value="TreeGrafter"/>
</dbReference>
<dbReference type="InterPro" id="IPR050220">
    <property type="entry name" value="Type_II_DNA_Topoisomerases"/>
</dbReference>
<organism evidence="5 6">
    <name type="scientific">Escherichia coli</name>
    <dbReference type="NCBI Taxonomy" id="562"/>
    <lineage>
        <taxon>Bacteria</taxon>
        <taxon>Pseudomonadati</taxon>
        <taxon>Pseudomonadota</taxon>
        <taxon>Gammaproteobacteria</taxon>
        <taxon>Enterobacterales</taxon>
        <taxon>Enterobacteriaceae</taxon>
        <taxon>Escherichia</taxon>
    </lineage>
</organism>
<sequence>MRDGLYYLTEQQAQAILDLRLQKLTGLEHEKLLDEYKELLDQIAELLRILGSADRLMEVIREELELVREQFGDKRRTEITANSADINLEDLITQEDVVVTLSHQGYVKYQPLSEYESAASWRER</sequence>
<feature type="domain" description="Topo IIA-type catalytic" evidence="4">
    <location>
        <begin position="1"/>
        <end position="91"/>
    </location>
</feature>
<keyword evidence="5" id="KW-0413">Isomerase</keyword>
<gene>
    <name evidence="5" type="primary">gyrA_3</name>
    <name evidence="5" type="ORF">NCTC9044_06026</name>
</gene>
<keyword evidence="2" id="KW-0799">Topoisomerase</keyword>
<proteinExistence type="predicted"/>
<dbReference type="Gene3D" id="1.10.268.10">
    <property type="entry name" value="Topoisomerase, domain 3"/>
    <property type="match status" value="1"/>
</dbReference>
<dbReference type="PROSITE" id="PS52040">
    <property type="entry name" value="TOPO_IIA"/>
    <property type="match status" value="1"/>
</dbReference>
<dbReference type="EC" id="5.99.1.3" evidence="5"/>
<dbReference type="Proteomes" id="UP000271797">
    <property type="component" value="Chromosome"/>
</dbReference>
<dbReference type="GO" id="GO:0003918">
    <property type="term" value="F:DNA topoisomerase type II (double strand cut, ATP-hydrolyzing) activity"/>
    <property type="evidence" value="ECO:0007669"/>
    <property type="project" value="UniProtKB-EC"/>
</dbReference>
<evidence type="ECO:0000313" key="5">
    <source>
        <dbReference type="EMBL" id="VED15064.1"/>
    </source>
</evidence>
<reference evidence="5 6" key="1">
    <citation type="submission" date="2018-12" db="EMBL/GenBank/DDBJ databases">
        <authorList>
            <consortium name="Pathogen Informatics"/>
        </authorList>
    </citation>
    <scope>NUCLEOTIDE SEQUENCE [LARGE SCALE GENOMIC DNA]</scope>
    <source>
        <strain evidence="5 6">NCTC9044</strain>
    </source>
</reference>
<evidence type="ECO:0000259" key="4">
    <source>
        <dbReference type="PROSITE" id="PS52040"/>
    </source>
</evidence>
<keyword evidence="3" id="KW-0238">DNA-binding</keyword>
<accession>A0A447XHK2</accession>
<dbReference type="InterPro" id="IPR035516">
    <property type="entry name" value="Gyrase/topoIV_suA_C"/>
</dbReference>
<evidence type="ECO:0000256" key="2">
    <source>
        <dbReference type="ARBA" id="ARBA00023029"/>
    </source>
</evidence>
<dbReference type="GO" id="GO:0006265">
    <property type="term" value="P:DNA topological change"/>
    <property type="evidence" value="ECO:0007669"/>
    <property type="project" value="InterPro"/>
</dbReference>
<comment type="caution">
    <text evidence="3">Lacks conserved residue(s) required for the propagation of feature annotation.</text>
</comment>
<dbReference type="InterPro" id="IPR013760">
    <property type="entry name" value="Topo_IIA-like_dom_sf"/>
</dbReference>
<dbReference type="InterPro" id="IPR002205">
    <property type="entry name" value="Topo_IIA_dom_A"/>
</dbReference>
<dbReference type="Pfam" id="PF00521">
    <property type="entry name" value="DNA_topoisoIV"/>
    <property type="match status" value="1"/>
</dbReference>
<dbReference type="PANTHER" id="PTHR43493">
    <property type="entry name" value="DNA GYRASE/TOPOISOMERASE SUBUNIT A"/>
    <property type="match status" value="1"/>
</dbReference>
<dbReference type="Gene3D" id="2.120.10.90">
    <property type="entry name" value="DNA gyrase/topoisomerase IV, subunit A, C-terminal"/>
    <property type="match status" value="1"/>
</dbReference>
<dbReference type="EMBL" id="LR134238">
    <property type="protein sequence ID" value="VED15064.1"/>
    <property type="molecule type" value="Genomic_DNA"/>
</dbReference>
<evidence type="ECO:0000313" key="6">
    <source>
        <dbReference type="Proteomes" id="UP000271797"/>
    </source>
</evidence>
<dbReference type="SUPFAM" id="SSF56719">
    <property type="entry name" value="Type II DNA topoisomerase"/>
    <property type="match status" value="1"/>
</dbReference>
<dbReference type="AlphaFoldDB" id="A0A447XHK2"/>
<comment type="catalytic activity">
    <reaction evidence="1">
        <text>ATP-dependent breakage, passage and rejoining of double-stranded DNA.</text>
        <dbReference type="EC" id="5.6.2.2"/>
    </reaction>
</comment>
<dbReference type="GO" id="GO:0005524">
    <property type="term" value="F:ATP binding"/>
    <property type="evidence" value="ECO:0007669"/>
    <property type="project" value="InterPro"/>
</dbReference>
<dbReference type="InterPro" id="IPR013757">
    <property type="entry name" value="Topo_IIA_A_a_sf"/>
</dbReference>